<reference evidence="2" key="1">
    <citation type="submission" date="2022-11" db="EMBL/GenBank/DDBJ databases">
        <title>Chromosomal genome sequence assembly and mating type (MAT) locus characterization of the leprose asexual lichenized fungus Lepraria neglecta (Nyl.) Erichsen.</title>
        <authorList>
            <person name="Allen J.L."/>
            <person name="Pfeffer B."/>
        </authorList>
    </citation>
    <scope>NUCLEOTIDE SEQUENCE</scope>
    <source>
        <strain evidence="2">Allen 5258</strain>
    </source>
</reference>
<comment type="caution">
    <text evidence="2">The sequence shown here is derived from an EMBL/GenBank/DDBJ whole genome shotgun (WGS) entry which is preliminary data.</text>
</comment>
<keyword evidence="3" id="KW-1185">Reference proteome</keyword>
<evidence type="ECO:0000313" key="3">
    <source>
        <dbReference type="Proteomes" id="UP001276659"/>
    </source>
</evidence>
<keyword evidence="1" id="KW-0812">Transmembrane</keyword>
<proteinExistence type="predicted"/>
<evidence type="ECO:0000313" key="2">
    <source>
        <dbReference type="EMBL" id="KAK3173576.1"/>
    </source>
</evidence>
<organism evidence="2 3">
    <name type="scientific">Lepraria neglecta</name>
    <dbReference type="NCBI Taxonomy" id="209136"/>
    <lineage>
        <taxon>Eukaryota</taxon>
        <taxon>Fungi</taxon>
        <taxon>Dikarya</taxon>
        <taxon>Ascomycota</taxon>
        <taxon>Pezizomycotina</taxon>
        <taxon>Lecanoromycetes</taxon>
        <taxon>OSLEUM clade</taxon>
        <taxon>Lecanoromycetidae</taxon>
        <taxon>Lecanorales</taxon>
        <taxon>Lecanorineae</taxon>
        <taxon>Stereocaulaceae</taxon>
        <taxon>Lepraria</taxon>
    </lineage>
</organism>
<accession>A0AAE0DL05</accession>
<dbReference type="PANTHER" id="PTHR33973">
    <property type="entry name" value="OS07G0153300 PROTEIN"/>
    <property type="match status" value="1"/>
</dbReference>
<gene>
    <name evidence="2" type="ORF">OEA41_006907</name>
</gene>
<dbReference type="Pfam" id="PF07103">
    <property type="entry name" value="DUF1365"/>
    <property type="match status" value="1"/>
</dbReference>
<dbReference type="InterPro" id="IPR010775">
    <property type="entry name" value="DUF1365"/>
</dbReference>
<keyword evidence="1" id="KW-0472">Membrane</keyword>
<keyword evidence="1" id="KW-1133">Transmembrane helix</keyword>
<protein>
    <submittedName>
        <fullName evidence="2">Uncharacterized protein</fullName>
    </submittedName>
</protein>
<dbReference type="Proteomes" id="UP001276659">
    <property type="component" value="Unassembled WGS sequence"/>
</dbReference>
<sequence>MCMNEDPENYAFSYLITAPRFLGYSFNPVSFWYLYDGTRKLKAMIIEVNNTFDERRMYFLKDSGIGVVENGNMENQMSSAKFAKTWMKDFHVSPFNSRKGSYSLAALDPFSTRLNGKGPVDNTITLSSSKEHSKLVARIFSTSKGLDPTSFTKWDILRFFASWWWVGFVTFPRIVREAGKLFFRRKLHVWFRPEVLKESIGRTETPEEKAIARIFRDFLKSQVEQSNLPLPVKYVPAISTKHGEEVFTSNTLTSESTSSHETLLFKPTTPLFYANLIRSPNIPDFITSSLQNSDIKTHSFYTSHPNLLATIFLHPQKPDAANFPLIDRLYMTLIAVLRKGSQRTQPSPLDEFASQLRATDEGKVRAYRKATLKILISGYIAFGLVPVIDAITTAVRIWLCWLCAQSLGMLIRLDILSDQTAISGMGKLTVGCLGVHLWRWLGELL</sequence>
<dbReference type="AlphaFoldDB" id="A0AAE0DL05"/>
<dbReference type="PANTHER" id="PTHR33973:SF4">
    <property type="entry name" value="OS07G0153300 PROTEIN"/>
    <property type="match status" value="1"/>
</dbReference>
<name>A0AAE0DL05_9LECA</name>
<evidence type="ECO:0000256" key="1">
    <source>
        <dbReference type="SAM" id="Phobius"/>
    </source>
</evidence>
<feature type="transmembrane region" description="Helical" evidence="1">
    <location>
        <begin position="12"/>
        <end position="35"/>
    </location>
</feature>
<dbReference type="EMBL" id="JASNWA010000007">
    <property type="protein sequence ID" value="KAK3173576.1"/>
    <property type="molecule type" value="Genomic_DNA"/>
</dbReference>